<dbReference type="InterPro" id="IPR036291">
    <property type="entry name" value="NAD(P)-bd_dom_sf"/>
</dbReference>
<dbReference type="SUPFAM" id="SSF51735">
    <property type="entry name" value="NAD(P)-binding Rossmann-fold domains"/>
    <property type="match status" value="1"/>
</dbReference>
<dbReference type="Gene3D" id="3.40.50.720">
    <property type="entry name" value="NAD(P)-binding Rossmann-like Domain"/>
    <property type="match status" value="1"/>
</dbReference>
<dbReference type="GO" id="GO:0031966">
    <property type="term" value="C:mitochondrial membrane"/>
    <property type="evidence" value="ECO:0007669"/>
    <property type="project" value="TreeGrafter"/>
</dbReference>
<dbReference type="OrthoDB" id="429813at2759"/>
<dbReference type="Pfam" id="PF01553">
    <property type="entry name" value="Acyltransferase"/>
    <property type="match status" value="1"/>
</dbReference>
<keyword evidence="4" id="KW-1185">Reference proteome</keyword>
<name>A0A367KKI6_RHIST</name>
<dbReference type="GO" id="GO:0008654">
    <property type="term" value="P:phospholipid biosynthetic process"/>
    <property type="evidence" value="ECO:0007669"/>
    <property type="project" value="TreeGrafter"/>
</dbReference>
<dbReference type="InterPro" id="IPR013120">
    <property type="entry name" value="FAR_NAD-bd"/>
</dbReference>
<dbReference type="Pfam" id="PF19277">
    <property type="entry name" value="GPAT_C"/>
    <property type="match status" value="1"/>
</dbReference>
<dbReference type="PANTHER" id="PTHR12563">
    <property type="entry name" value="GLYCEROL-3-PHOSPHATE ACYLTRANSFERASE"/>
    <property type="match status" value="1"/>
</dbReference>
<evidence type="ECO:0000313" key="3">
    <source>
        <dbReference type="EMBL" id="RCI02362.1"/>
    </source>
</evidence>
<dbReference type="EMBL" id="PJQM01001428">
    <property type="protein sequence ID" value="RCI02362.1"/>
    <property type="molecule type" value="Genomic_DNA"/>
</dbReference>
<dbReference type="SMART" id="SM00563">
    <property type="entry name" value="PlsC"/>
    <property type="match status" value="1"/>
</dbReference>
<feature type="domain" description="Phospholipid/glycerol acyltransferase" evidence="2">
    <location>
        <begin position="590"/>
        <end position="713"/>
    </location>
</feature>
<dbReference type="GO" id="GO:0019432">
    <property type="term" value="P:triglyceride biosynthetic process"/>
    <property type="evidence" value="ECO:0007669"/>
    <property type="project" value="TreeGrafter"/>
</dbReference>
<dbReference type="InterPro" id="IPR045520">
    <property type="entry name" value="GPAT/DHAPAT_C"/>
</dbReference>
<dbReference type="Proteomes" id="UP000253551">
    <property type="component" value="Unassembled WGS sequence"/>
</dbReference>
<evidence type="ECO:0000313" key="4">
    <source>
        <dbReference type="Proteomes" id="UP000253551"/>
    </source>
</evidence>
<dbReference type="GO" id="GO:0006631">
    <property type="term" value="P:fatty acid metabolic process"/>
    <property type="evidence" value="ECO:0007669"/>
    <property type="project" value="TreeGrafter"/>
</dbReference>
<dbReference type="GO" id="GO:0004366">
    <property type="term" value="F:glycerol-3-phosphate O-acyltransferase activity"/>
    <property type="evidence" value="ECO:0007669"/>
    <property type="project" value="TreeGrafter"/>
</dbReference>
<dbReference type="GO" id="GO:0012505">
    <property type="term" value="C:endomembrane system"/>
    <property type="evidence" value="ECO:0007669"/>
    <property type="project" value="UniProtKB-SubCell"/>
</dbReference>
<comment type="caution">
    <text evidence="3">The sequence shown here is derived from an EMBL/GenBank/DDBJ whole genome shotgun (WGS) entry which is preliminary data.</text>
</comment>
<dbReference type="InterPro" id="IPR002123">
    <property type="entry name" value="Plipid/glycerol_acylTrfase"/>
</dbReference>
<organism evidence="3 4">
    <name type="scientific">Rhizopus stolonifer</name>
    <name type="common">Rhizopus nigricans</name>
    <dbReference type="NCBI Taxonomy" id="4846"/>
    <lineage>
        <taxon>Eukaryota</taxon>
        <taxon>Fungi</taxon>
        <taxon>Fungi incertae sedis</taxon>
        <taxon>Mucoromycota</taxon>
        <taxon>Mucoromycotina</taxon>
        <taxon>Mucoromycetes</taxon>
        <taxon>Mucorales</taxon>
        <taxon>Mucorineae</taxon>
        <taxon>Rhizopodaceae</taxon>
        <taxon>Rhizopus</taxon>
    </lineage>
</organism>
<dbReference type="InterPro" id="IPR022284">
    <property type="entry name" value="GPAT/DHAPAT"/>
</dbReference>
<gene>
    <name evidence="3" type="primary">FAR1_5</name>
    <name evidence="3" type="ORF">CU098_008708</name>
</gene>
<proteinExistence type="predicted"/>
<dbReference type="PANTHER" id="PTHR12563:SF17">
    <property type="entry name" value="DIHYDROXYACETONE PHOSPHATE ACYLTRANSFERASE"/>
    <property type="match status" value="1"/>
</dbReference>
<sequence length="1203" mass="137172">AFVLLRQKIGASLFDEIAQEKLIPVSGDIISPDISISLADREHLIEHVHIVLHCAAALNHNERLDLALETNTLGTLRMMDLADECKHMEAFVYCSLAYTDPNLPNGHIQERVYPMKVGDPEDLFEEIVNLELQDIPKMTQRVLQQYPNTYTFTKALTEHLIMKRVDINRVEEAQGGKAQWPIAIIRATQVGAAAFEPLPGWVDGVTGANGIFHLMSKGIQVIPSDRSRSKANIIPVDYFVRVALSAASTMSPPGYKFILPYNEILSDQDHDSILLPNVQYFPLIYQLSLPTISWREIYEAIRSYWTPLRSLPTADAYFGRFFKLFQRTTQDRTTELAQRACESLQPFLKPQWILDAPNLDALRQDAEFGLQRFTTMDWHTFTVHAALGLHLLNNAPSGSRRTTADEGWLCALRATPQQQHPIIDRPIESVVFSGLDISKRTERMMNELVSFLENPRRPSKTADQWLVDFDGLLDDWCHDDSQRLVSKMDMRHLGAWFNGTKEEHVRVQVLNDPGVGHCIKQIIKSSNVPQKTVVGEAQKILERMQERTQLHYIWSAGALLHSLFDRLFTNLLVSEHDLERIRAECENKRVVYVPVCKTVMDSLLLWYVCLRHRLPLPAIACDEALAFLGPMSDLLRITGAYFVRRDHSARSPLSTAVTAAYTKVLLNQGAISMMIERARSRTGRLQNVYHDGLLQMVMEEPNMVFVPVHITYEKVPELRCLIDQVLDQRPKSVHAPSTGFLRPSVAVADREAKTNKYGRVFVAFGQAVHAQTCVHEASLSENKRQSDIPVKDEDLVANYVAKRIQREQYEASIVSPVALAAAVLLYGRMTSGTTFQTLQQQMSWLHQELKEKSIRVDWQSDQEDAETILHYSLQLLDTRNLIIEGKRMTDESIVRVVEHTDNVMDLSYMASPLIELFLPEALFAVVYLSQNKRSRKELLDQFTFLVRLFKHEFVYPWNRQEKFNVLLEWFLKRGLLVIDEEGQYAKQECADSERVSLLASFIYPTLDAYWITSCSLSALRDLPYMPRKIVPVLAQWIAAHLITGRRTIYREVLSTEASQNAVDNFLAIGFIEAVHPKTKLSPEAQILLIELGVTTNEDLVTVSTEKRQDDTIDLPDIASLCHEIEKYRLVSDSLSHNAQVFDKCQNQIRSILRAEQSYASKHGMKLVKEEDQMIQLVYSLKAANTVDEGKHSRRISQAYNLKS</sequence>
<dbReference type="GO" id="GO:0006072">
    <property type="term" value="P:glycerol-3-phosphate metabolic process"/>
    <property type="evidence" value="ECO:0007669"/>
    <property type="project" value="TreeGrafter"/>
</dbReference>
<protein>
    <submittedName>
        <fullName evidence="3">Cyclin-dependent kinase inhibitor far1</fullName>
    </submittedName>
</protein>
<accession>A0A367KKI6</accession>
<dbReference type="Pfam" id="PF07993">
    <property type="entry name" value="NAD_binding_4"/>
    <property type="match status" value="1"/>
</dbReference>
<evidence type="ECO:0000256" key="1">
    <source>
        <dbReference type="ARBA" id="ARBA00004184"/>
    </source>
</evidence>
<evidence type="ECO:0000259" key="2">
    <source>
        <dbReference type="SMART" id="SM00563"/>
    </source>
</evidence>
<dbReference type="AlphaFoldDB" id="A0A367KKI6"/>
<dbReference type="STRING" id="4846.A0A367KKI6"/>
<comment type="subcellular location">
    <subcellularLocation>
        <location evidence="1">Endomembrane system</location>
        <topology evidence="1">Peripheral membrane protein</topology>
    </subcellularLocation>
</comment>
<feature type="non-terminal residue" evidence="3">
    <location>
        <position position="1"/>
    </location>
</feature>
<reference evidence="3 4" key="1">
    <citation type="journal article" date="2018" name="G3 (Bethesda)">
        <title>Phylogenetic and Phylogenomic Definition of Rhizopus Species.</title>
        <authorList>
            <person name="Gryganskyi A.P."/>
            <person name="Golan J."/>
            <person name="Dolatabadi S."/>
            <person name="Mondo S."/>
            <person name="Robb S."/>
            <person name="Idnurm A."/>
            <person name="Muszewska A."/>
            <person name="Steczkiewicz K."/>
            <person name="Masonjones S."/>
            <person name="Liao H.L."/>
            <person name="Gajdeczka M.T."/>
            <person name="Anike F."/>
            <person name="Vuek A."/>
            <person name="Anishchenko I.M."/>
            <person name="Voigt K."/>
            <person name="de Hoog G.S."/>
            <person name="Smith M.E."/>
            <person name="Heitman J."/>
            <person name="Vilgalys R."/>
            <person name="Stajich J.E."/>
        </authorList>
    </citation>
    <scope>NUCLEOTIDE SEQUENCE [LARGE SCALE GENOMIC DNA]</scope>
    <source>
        <strain evidence="3 4">LSU 92-RS-03</strain>
    </source>
</reference>